<feature type="domain" description="SCAN box" evidence="14">
    <location>
        <begin position="793"/>
        <end position="874"/>
    </location>
</feature>
<dbReference type="FunFam" id="3.30.160.60:FF:001949">
    <property type="entry name" value="zinc finger protein 62 homolog isoform X2"/>
    <property type="match status" value="1"/>
</dbReference>
<dbReference type="InterPro" id="IPR003309">
    <property type="entry name" value="SCAN_dom"/>
</dbReference>
<dbReference type="RefSeq" id="XP_026544381.1">
    <property type="nucleotide sequence ID" value="XM_026688596.1"/>
</dbReference>
<dbReference type="FunFam" id="3.30.160.60:FF:000902">
    <property type="entry name" value="Zinc finger protein 445"/>
    <property type="match status" value="1"/>
</dbReference>
<feature type="domain" description="C2H2-type" evidence="13">
    <location>
        <begin position="2298"/>
        <end position="2325"/>
    </location>
</feature>
<feature type="domain" description="C2H2-type" evidence="13">
    <location>
        <begin position="1620"/>
        <end position="1647"/>
    </location>
</feature>
<feature type="domain" description="C2H2-type" evidence="13">
    <location>
        <begin position="382"/>
        <end position="409"/>
    </location>
</feature>
<dbReference type="Gene3D" id="1.10.4020.10">
    <property type="entry name" value="DNA breaking-rejoining enzymes"/>
    <property type="match status" value="4"/>
</dbReference>
<name>A0A6J1VMV6_9SAUR</name>
<dbReference type="GO" id="GO:0003700">
    <property type="term" value="F:DNA-binding transcription factor activity"/>
    <property type="evidence" value="ECO:0007669"/>
    <property type="project" value="UniProtKB-ARBA"/>
</dbReference>
<organism evidence="15 16">
    <name type="scientific">Notechis scutatus</name>
    <name type="common">mainland tiger snake</name>
    <dbReference type="NCBI Taxonomy" id="8663"/>
    <lineage>
        <taxon>Eukaryota</taxon>
        <taxon>Metazoa</taxon>
        <taxon>Chordata</taxon>
        <taxon>Craniata</taxon>
        <taxon>Vertebrata</taxon>
        <taxon>Euteleostomi</taxon>
        <taxon>Lepidosauria</taxon>
        <taxon>Squamata</taxon>
        <taxon>Bifurcata</taxon>
        <taxon>Unidentata</taxon>
        <taxon>Episquamata</taxon>
        <taxon>Toxicofera</taxon>
        <taxon>Serpentes</taxon>
        <taxon>Colubroidea</taxon>
        <taxon>Elapidae</taxon>
        <taxon>Hydrophiinae</taxon>
        <taxon>Notechis</taxon>
    </lineage>
</organism>
<dbReference type="GO" id="GO:0008270">
    <property type="term" value="F:zinc ion binding"/>
    <property type="evidence" value="ECO:0007669"/>
    <property type="project" value="UniProtKB-KW"/>
</dbReference>
<feature type="domain" description="C2H2-type" evidence="13">
    <location>
        <begin position="2326"/>
        <end position="2353"/>
    </location>
</feature>
<protein>
    <submittedName>
        <fullName evidence="16">Uncharacterized protein LOC113426228</fullName>
    </submittedName>
</protein>
<feature type="domain" description="C2H2-type" evidence="13">
    <location>
        <begin position="609"/>
        <end position="636"/>
    </location>
</feature>
<dbReference type="Pfam" id="PF02023">
    <property type="entry name" value="SCAN"/>
    <property type="match status" value="4"/>
</dbReference>
<dbReference type="SMART" id="SM00431">
    <property type="entry name" value="SCAN"/>
    <property type="match status" value="4"/>
</dbReference>
<keyword evidence="9" id="KW-0804">Transcription</keyword>
<keyword evidence="10" id="KW-0539">Nucleus</keyword>
<feature type="domain" description="C2H2-type" evidence="13">
    <location>
        <begin position="1520"/>
        <end position="1547"/>
    </location>
</feature>
<dbReference type="PANTHER" id="PTHR23234:SF10">
    <property type="entry name" value="RIKEN CDNA 6720489N17 GENE-RELATED"/>
    <property type="match status" value="1"/>
</dbReference>
<feature type="domain" description="C2H2-type" evidence="13">
    <location>
        <begin position="2215"/>
        <end position="2242"/>
    </location>
</feature>
<feature type="domain" description="C2H2-type" evidence="13">
    <location>
        <begin position="581"/>
        <end position="608"/>
    </location>
</feature>
<dbReference type="InterPro" id="IPR050758">
    <property type="entry name" value="Znf_C2H2-type"/>
</dbReference>
<dbReference type="FunFam" id="3.30.160.60:FF:000710">
    <property type="entry name" value="Zinc finger protein 768"/>
    <property type="match status" value="1"/>
</dbReference>
<accession>A0A6J1VMV6</accession>
<dbReference type="FunFam" id="3.30.160.60:FF:000358">
    <property type="entry name" value="zinc finger protein 24"/>
    <property type="match status" value="2"/>
</dbReference>
<feature type="domain" description="C2H2-type" evidence="13">
    <location>
        <begin position="1380"/>
        <end position="1407"/>
    </location>
</feature>
<sequence>MKEGKRAGPQWKGGPENPTNPVRPLYISEPKLEETNLGKLPCEIQPEQPGWGASQKSKEEPFRGMEERWEAQWQEFLKTLQPAYKGGSNPGFSEASPWEDTKAFLASFEQVAQACQWPSEQWVAHLLSALSGEAEEAFRSLEARDRDDYGKVKAAILRREALKMERQRQHFRQFYCQEVGDPRRIHSQLQELCLQWLRPERRTKEQILELVILEQFLASLPSDLQSWIRAGGADTCSQAVALVEEFLRSQQEVKSESYEGPGLIQEVAVSFLTSEQTPLIPAERKIKQEEEDSGNSEAAATWIVESKERDDTESVKLQGSPWDSLPKPQEDRDTPVSRDAVLKQKGEDGSSQPMAEIFPLAGEERNLSPPAIKKRYGIRGKKTCSVCSKTFSRSTVLAAHQRTHTGEKPFACQNCGKCFSFKSALVVHERTHTGERPYSCDRCGKSFSVSWVLTRHYRVHAKNEQTGCLQCGKSSSQKSQLLSHQKVHVGREEPFRWTQPGEAFGGCAVTIKRQEVSRSGAAKPFGCPDCDKSFNTSSQLDRHHRVHTGERPFTCSECGKSFRQWQILMVHKRIHTGEKPFKCAVCGKCFSNQASHIRHRKVHAGERPYPCALCGKWFPHHTVLVKHQKIHAREALNSRKGVEEVAGKEEKEDLVEPSWKKRSEETKTLAFPFSLSKQAIQEPPEKVKRDPFIGMEERWDTQWEPFLETQPTHAGRHLEASPWQDPKAFLASFEQVATACRWPRAEWVAQLLPALYGDAEEAFQSLDIIHQEDYETVKVAILRGDAVKSEAQRQRFRQFYCQEVEDPRKVQSHLEELCHQWLKPESHTKDQILELLILEQFLASLPPKLQDWVQSKRPQTSSQAVALMENFLRSQPEVKSKPCQGPLKGKHLHEEESVETANSEHGENKINKAGFRGQRMEQMPKEGKFGSADLEEETEGGKRPGAIQSESEQQPSQKNQNDPFWGVAESWEIQWQRFLQTSQPPPNRWKNPMRSEDSPWENPKAFLLSFEQVAEACRWPREEWAAQLFPALSGEAEEAVQNLEIQERENYDKVKAAILRGEALRTEMQRQHFRQFCCQELGDPRRFYGQLHQLCLQWLKPERHTKEQILELLILEQFLVSLPPDLRIWIRAGRPDTCSQAVALVEDFLSSLQEAKSGSCQELLKEDPVDFDPGEEELLETMKRERVEMEISMLGNGWESGVKMDDSLDEDENLEATYRTDSPRCPVDLPLNFESKQQTQETPMENEKERLLLAKRFSTAVIGKTTLSSKDKTRLFSKYGRKYHYRVELDMIDSSEDFEEWPSSEEDLQCLSDFCGKEENRRLEKKCKFSGKRNGNRLNRYQRSYLEEEHDRSLEYRKTFSHANSLNIMQAPNEAERKVYECSQCGKQFGKFSQWNQHQKIHTGEKPYKCFQCGKSFNQAGNLKTHQKIHTGERPYRCSQCGKSFNQAGNLKTHQKIHTGERPYKCPQCGKSFTRGILLKIHQRIHTGETPYKCPECGKGFNEMRNLKRHQRIHTGEKPHRCSQCGKCFTEADVLKIHQRTHTGERPYKCSECGKCFNKSGTLRRHQRIHTGEKPYKCSQCGKGFNQMGTLKKHQRLHPGEKHYKCSPIHAAIYIGEKPHKCSDCGKCFRQAGLLKRHQRIHTGERPYRCSQCGKWFNQSGTLKRHQRIHAGDKPPQFLSGGNTPVREVTRRKPQNGQKNQTSGQMNLGWESRASSWIQRDTFIGMEARWETQWQQFLKTLQPSHSREGNPTRSRNSPWEDPKAFLASFEQVARACRWPRGEWVTHLLPALCGEAEEAFRNLDAIYQGDYESVKAAILKGEATKMEAQRQRFRQFCCQELEDPRIVYKQIQELCHQWLKPERRTKEQILELLILEQFLASLPPKVQSWVQPRRPDTCSQAVALVDDFLQSRQETKSEGHPGTQNEELVDFERAEKEPLETVKKENIEVEIKVPGNGTKSPNDISSLLPLEGPGVVRSGLKEELMDLKETDVRLQAAKQRLTHAAHQSTAWQVLQEEPRNIGGLSEEGDRKENRVKVEDFQGGEDAEEICGQDTVICPENLPLKAEMEGESGVSNQHRWRPPLEIERRRNMLEKDLTTAVPEKTNKDKMSMFSQYDKRYLYQVELNPIPSVEKLDQCPQRFEDGYQHTSNVNQEEKGIVSEKRVEIAENGTGNNANTYLSNNLRKTHNNSPESGKTLTNPNSLNRFPVCNPEEEWYECSHCGKGFNKAKYWKQHQKIHTGEKPYKCSHCGKCFNQSGNLKTHQRIHTGERPYKCSQCGKCFSHTNCLKMHQRIHTGETYKCTQCGKCFRETGILKRHQRTHTRERPYKCSQCGKCFSLSGILKRHQRTHTGERPYKCSQCGKGFNQMGTLKKHQRIHTGEKPYKCSHCQKCFNERGNLKRHQRIHARESLNIIQEFILENDHINVIKVGKTSTGQEV</sequence>
<dbReference type="Pfam" id="PF00096">
    <property type="entry name" value="zf-C2H2"/>
    <property type="match status" value="20"/>
</dbReference>
<dbReference type="SMART" id="SM00355">
    <property type="entry name" value="ZnF_C2H2"/>
    <property type="match status" value="25"/>
</dbReference>
<dbReference type="FunFam" id="1.10.4020.10:FF:000001">
    <property type="entry name" value="zinc finger protein 263 isoform X1"/>
    <property type="match status" value="4"/>
</dbReference>
<dbReference type="GO" id="GO:0005634">
    <property type="term" value="C:nucleus"/>
    <property type="evidence" value="ECO:0007669"/>
    <property type="project" value="UniProtKB-SubCell"/>
</dbReference>
<feature type="domain" description="SCAN box" evidence="14">
    <location>
        <begin position="1829"/>
        <end position="1907"/>
    </location>
</feature>
<dbReference type="GeneID" id="113426228"/>
<evidence type="ECO:0000256" key="7">
    <source>
        <dbReference type="ARBA" id="ARBA00023015"/>
    </source>
</evidence>
<dbReference type="FunFam" id="3.30.160.60:FF:002343">
    <property type="entry name" value="Zinc finger protein 33A"/>
    <property type="match status" value="3"/>
</dbReference>
<dbReference type="PROSITE" id="PS50804">
    <property type="entry name" value="SCAN_BOX"/>
    <property type="match status" value="4"/>
</dbReference>
<feature type="domain" description="C2H2-type" evidence="13">
    <location>
        <begin position="410"/>
        <end position="437"/>
    </location>
</feature>
<evidence type="ECO:0000256" key="12">
    <source>
        <dbReference type="SAM" id="MobiDB-lite"/>
    </source>
</evidence>
<keyword evidence="7" id="KW-0805">Transcription regulation</keyword>
<evidence type="ECO:0000256" key="4">
    <source>
        <dbReference type="ARBA" id="ARBA00022737"/>
    </source>
</evidence>
<feature type="region of interest" description="Disordered" evidence="12">
    <location>
        <begin position="2166"/>
        <end position="2196"/>
    </location>
</feature>
<keyword evidence="6" id="KW-0862">Zinc</keyword>
<feature type="domain" description="C2H2-type" evidence="13">
    <location>
        <begin position="553"/>
        <end position="580"/>
    </location>
</feature>
<feature type="compositionally biased region" description="Polar residues" evidence="12">
    <location>
        <begin position="1695"/>
        <end position="1705"/>
    </location>
</feature>
<dbReference type="Proteomes" id="UP000504612">
    <property type="component" value="Unplaced"/>
</dbReference>
<evidence type="ECO:0000256" key="1">
    <source>
        <dbReference type="ARBA" id="ARBA00004123"/>
    </source>
</evidence>
<dbReference type="FunFam" id="3.30.160.60:FF:001343">
    <property type="entry name" value="Zinc finger protein 568"/>
    <property type="match status" value="2"/>
</dbReference>
<feature type="domain" description="C2H2-type" evidence="13">
    <location>
        <begin position="1436"/>
        <end position="1463"/>
    </location>
</feature>
<feature type="compositionally biased region" description="Basic and acidic residues" evidence="12">
    <location>
        <begin position="56"/>
        <end position="65"/>
    </location>
</feature>
<dbReference type="FunFam" id="3.30.160.60:FF:001498">
    <property type="entry name" value="Zinc finger protein 404"/>
    <property type="match status" value="3"/>
</dbReference>
<dbReference type="PROSITE" id="PS50157">
    <property type="entry name" value="ZINC_FINGER_C2H2_2"/>
    <property type="match status" value="25"/>
</dbReference>
<dbReference type="FunFam" id="3.30.160.60:FF:000557">
    <property type="entry name" value="zinc finger and SCAN domain-containing protein 29"/>
    <property type="match status" value="1"/>
</dbReference>
<reference evidence="16" key="1">
    <citation type="submission" date="2025-08" db="UniProtKB">
        <authorList>
            <consortium name="RefSeq"/>
        </authorList>
    </citation>
    <scope>IDENTIFICATION</scope>
</reference>
<feature type="domain" description="SCAN box" evidence="14">
    <location>
        <begin position="168"/>
        <end position="249"/>
    </location>
</feature>
<dbReference type="InterPro" id="IPR013087">
    <property type="entry name" value="Znf_C2H2_type"/>
</dbReference>
<evidence type="ECO:0000256" key="3">
    <source>
        <dbReference type="ARBA" id="ARBA00022723"/>
    </source>
</evidence>
<evidence type="ECO:0000256" key="11">
    <source>
        <dbReference type="PROSITE-ProRule" id="PRU00042"/>
    </source>
</evidence>
<dbReference type="FunFam" id="3.30.160.60:FF:000342">
    <property type="entry name" value="zinc finger protein 394"/>
    <property type="match status" value="1"/>
</dbReference>
<evidence type="ECO:0000256" key="5">
    <source>
        <dbReference type="ARBA" id="ARBA00022771"/>
    </source>
</evidence>
<evidence type="ECO:0000313" key="15">
    <source>
        <dbReference type="Proteomes" id="UP000504612"/>
    </source>
</evidence>
<evidence type="ECO:0000256" key="10">
    <source>
        <dbReference type="ARBA" id="ARBA00023242"/>
    </source>
</evidence>
<feature type="compositionally biased region" description="Basic and acidic residues" evidence="12">
    <location>
        <begin position="328"/>
        <end position="348"/>
    </location>
</feature>
<dbReference type="KEGG" id="nss:113426228"/>
<evidence type="ECO:0000256" key="2">
    <source>
        <dbReference type="ARBA" id="ARBA00006991"/>
    </source>
</evidence>
<evidence type="ECO:0000256" key="8">
    <source>
        <dbReference type="ARBA" id="ARBA00023125"/>
    </source>
</evidence>
<evidence type="ECO:0000256" key="9">
    <source>
        <dbReference type="ARBA" id="ARBA00023163"/>
    </source>
</evidence>
<keyword evidence="15" id="KW-1185">Reference proteome</keyword>
<dbReference type="GO" id="GO:0003677">
    <property type="term" value="F:DNA binding"/>
    <property type="evidence" value="ECO:0007669"/>
    <property type="project" value="UniProtKB-KW"/>
</dbReference>
<keyword evidence="5 11" id="KW-0863">Zinc-finger</keyword>
<dbReference type="Gene3D" id="3.30.160.60">
    <property type="entry name" value="Classic Zinc Finger"/>
    <property type="match status" value="25"/>
</dbReference>
<dbReference type="InterPro" id="IPR038269">
    <property type="entry name" value="SCAN_sf"/>
</dbReference>
<feature type="compositionally biased region" description="Basic and acidic residues" evidence="12">
    <location>
        <begin position="918"/>
        <end position="928"/>
    </location>
</feature>
<feature type="region of interest" description="Disordered" evidence="12">
    <location>
        <begin position="303"/>
        <end position="353"/>
    </location>
</feature>
<proteinExistence type="inferred from homology"/>
<feature type="domain" description="C2H2-type" evidence="13">
    <location>
        <begin position="1492"/>
        <end position="1519"/>
    </location>
</feature>
<dbReference type="CDD" id="cd07936">
    <property type="entry name" value="SCAN"/>
    <property type="match status" value="4"/>
</dbReference>
<feature type="domain" description="C2H2-type" evidence="13">
    <location>
        <begin position="438"/>
        <end position="465"/>
    </location>
</feature>
<dbReference type="FunFam" id="3.30.160.60:FF:000446">
    <property type="entry name" value="Zinc finger protein"/>
    <property type="match status" value="1"/>
</dbReference>
<feature type="region of interest" description="Disordered" evidence="12">
    <location>
        <begin position="42"/>
        <end position="65"/>
    </location>
</feature>
<feature type="domain" description="C2H2-type" evidence="13">
    <location>
        <begin position="1408"/>
        <end position="1435"/>
    </location>
</feature>
<gene>
    <name evidence="16" type="primary">LOC113426228</name>
</gene>
<dbReference type="InterPro" id="IPR036236">
    <property type="entry name" value="Znf_C2H2_sf"/>
</dbReference>
<feature type="domain" description="C2H2-type" evidence="13">
    <location>
        <begin position="1648"/>
        <end position="1675"/>
    </location>
</feature>
<dbReference type="PROSITE" id="PS00028">
    <property type="entry name" value="ZINC_FINGER_C2H2_1"/>
    <property type="match status" value="24"/>
</dbReference>
<feature type="domain" description="C2H2-type" evidence="13">
    <location>
        <begin position="2354"/>
        <end position="2381"/>
    </location>
</feature>
<feature type="domain" description="SCAN box" evidence="14">
    <location>
        <begin position="1070"/>
        <end position="1152"/>
    </location>
</feature>
<feature type="domain" description="C2H2-type" evidence="13">
    <location>
        <begin position="2271"/>
        <end position="2298"/>
    </location>
</feature>
<comment type="subcellular location">
    <subcellularLocation>
        <location evidence="1">Nucleus</location>
    </subcellularLocation>
</comment>
<comment type="similarity">
    <text evidence="2">Belongs to the krueppel C2H2-type zinc-finger protein family.</text>
</comment>
<feature type="domain" description="C2H2-type" evidence="13">
    <location>
        <begin position="1548"/>
        <end position="1575"/>
    </location>
</feature>
<feature type="compositionally biased region" description="Polar residues" evidence="12">
    <location>
        <begin position="2169"/>
        <end position="2196"/>
    </location>
</feature>
<evidence type="ECO:0000259" key="14">
    <source>
        <dbReference type="PROSITE" id="PS50804"/>
    </source>
</evidence>
<keyword evidence="4" id="KW-0677">Repeat</keyword>
<evidence type="ECO:0000313" key="16">
    <source>
        <dbReference type="RefSeq" id="XP_026544381.1"/>
    </source>
</evidence>
<feature type="domain" description="C2H2-type" evidence="13">
    <location>
        <begin position="466"/>
        <end position="493"/>
    </location>
</feature>
<dbReference type="PANTHER" id="PTHR23234">
    <property type="entry name" value="ZNF44 PROTEIN"/>
    <property type="match status" value="1"/>
</dbReference>
<feature type="domain" description="C2H2-type" evidence="13">
    <location>
        <begin position="2382"/>
        <end position="2409"/>
    </location>
</feature>
<feature type="region of interest" description="Disordered" evidence="12">
    <location>
        <begin position="1672"/>
        <end position="1705"/>
    </location>
</feature>
<feature type="region of interest" description="Disordered" evidence="12">
    <location>
        <begin position="1741"/>
        <end position="1760"/>
    </location>
</feature>
<evidence type="ECO:0000259" key="13">
    <source>
        <dbReference type="PROSITE" id="PS50157"/>
    </source>
</evidence>
<feature type="compositionally biased region" description="Polar residues" evidence="12">
    <location>
        <begin position="948"/>
        <end position="962"/>
    </location>
</feature>
<evidence type="ECO:0000256" key="6">
    <source>
        <dbReference type="ARBA" id="ARBA00022833"/>
    </source>
</evidence>
<dbReference type="SUPFAM" id="SSF47353">
    <property type="entry name" value="Retrovirus capsid dimerization domain-like"/>
    <property type="match status" value="4"/>
</dbReference>
<feature type="domain" description="C2H2-type" evidence="13">
    <location>
        <begin position="525"/>
        <end position="552"/>
    </location>
</feature>
<dbReference type="FunFam" id="3.30.160.60:FF:001009">
    <property type="entry name" value="Zinc finger protein 26"/>
    <property type="match status" value="1"/>
</dbReference>
<feature type="region of interest" description="Disordered" evidence="12">
    <location>
        <begin position="876"/>
        <end position="963"/>
    </location>
</feature>
<keyword evidence="3" id="KW-0479">Metal-binding</keyword>
<feature type="compositionally biased region" description="Basic and acidic residues" evidence="12">
    <location>
        <begin position="305"/>
        <end position="314"/>
    </location>
</feature>
<dbReference type="FunFam" id="3.30.160.60:FF:000506">
    <property type="entry name" value="Zinc finger protein 23"/>
    <property type="match status" value="1"/>
</dbReference>
<feature type="region of interest" description="Disordered" evidence="12">
    <location>
        <begin position="1"/>
        <end position="24"/>
    </location>
</feature>
<dbReference type="SUPFAM" id="SSF57667">
    <property type="entry name" value="beta-beta-alpha zinc fingers"/>
    <property type="match status" value="13"/>
</dbReference>
<feature type="domain" description="C2H2-type" evidence="13">
    <location>
        <begin position="1576"/>
        <end position="1603"/>
    </location>
</feature>
<keyword evidence="8" id="KW-0238">DNA-binding</keyword>
<feature type="domain" description="C2H2-type" evidence="13">
    <location>
        <begin position="2243"/>
        <end position="2270"/>
    </location>
</feature>
<dbReference type="FunFam" id="3.30.160.60:FF:001954">
    <property type="entry name" value="Zinc finger protein 787"/>
    <property type="match status" value="6"/>
</dbReference>
<feature type="domain" description="C2H2-type" evidence="13">
    <location>
        <begin position="1464"/>
        <end position="1491"/>
    </location>
</feature>